<proteinExistence type="predicted"/>
<dbReference type="InterPro" id="IPR011604">
    <property type="entry name" value="PDDEXK-like_dom_sf"/>
</dbReference>
<keyword evidence="3" id="KW-1185">Reference proteome</keyword>
<dbReference type="RefSeq" id="WP_094983653.1">
    <property type="nucleotide sequence ID" value="NZ_NHNI01000001.1"/>
</dbReference>
<evidence type="ECO:0000259" key="1">
    <source>
        <dbReference type="Pfam" id="PF12705"/>
    </source>
</evidence>
<organism evidence="2 3">
    <name type="scientific">Cellvibrio mixtus</name>
    <dbReference type="NCBI Taxonomy" id="39650"/>
    <lineage>
        <taxon>Bacteria</taxon>
        <taxon>Pseudomonadati</taxon>
        <taxon>Pseudomonadota</taxon>
        <taxon>Gammaproteobacteria</taxon>
        <taxon>Cellvibrionales</taxon>
        <taxon>Cellvibrionaceae</taxon>
        <taxon>Cellvibrio</taxon>
    </lineage>
</organism>
<protein>
    <recommendedName>
        <fullName evidence="1">PD-(D/E)XK endonuclease-like domain-containing protein</fullName>
    </recommendedName>
</protein>
<gene>
    <name evidence="2" type="ORF">CBP51_01925</name>
</gene>
<reference evidence="3" key="1">
    <citation type="submission" date="2017-05" db="EMBL/GenBank/DDBJ databases">
        <authorList>
            <person name="Barney B.M."/>
        </authorList>
    </citation>
    <scope>NUCLEOTIDE SEQUENCE [LARGE SCALE GENOMIC DNA]</scope>
    <source>
        <strain evidence="3">PSBB022</strain>
    </source>
</reference>
<evidence type="ECO:0000313" key="2">
    <source>
        <dbReference type="EMBL" id="OZY85826.1"/>
    </source>
</evidence>
<evidence type="ECO:0000313" key="3">
    <source>
        <dbReference type="Proteomes" id="UP000216101"/>
    </source>
</evidence>
<accession>A0A266Q865</accession>
<dbReference type="Pfam" id="PF12705">
    <property type="entry name" value="PDDEXK_1"/>
    <property type="match status" value="1"/>
</dbReference>
<dbReference type="Gene3D" id="3.90.320.10">
    <property type="match status" value="1"/>
</dbReference>
<dbReference type="EMBL" id="NHNI01000001">
    <property type="protein sequence ID" value="OZY85826.1"/>
    <property type="molecule type" value="Genomic_DNA"/>
</dbReference>
<feature type="domain" description="PD-(D/E)XK endonuclease-like" evidence="1">
    <location>
        <begin position="631"/>
        <end position="869"/>
    </location>
</feature>
<dbReference type="InterPro" id="IPR027417">
    <property type="entry name" value="P-loop_NTPase"/>
</dbReference>
<dbReference type="InterPro" id="IPR038726">
    <property type="entry name" value="PDDEXK_AddAB-type"/>
</dbReference>
<comment type="caution">
    <text evidence="2">The sequence shown here is derived from an EMBL/GenBank/DDBJ whole genome shotgun (WGS) entry which is preliminary data.</text>
</comment>
<sequence>MVDTYFDIKPYLNAIARDQLILTANNRLRNHMLRAYGQWQASNNIQVWPTPRIYSLSQWLESRWEMLQRRAYAPAAQRIISNLQRQTLWEKIIGESSLAQALLQAEPLAQAADSALRNLELWQLTEEDVRSADPILNIQSNSYCWLTWLGDFRARLSKLSFITQETANQILINAFKQGELTQEATLYLTGFDDIPPQHQDLINSACHELVTIKPLDNASHLQRTELNNTEQEMRAAALWSKQQLEQNPAAMIGIIVPNLGQCRDQVERVFVEVFEPLAALPDQPRYTLPFNFSAGTPLATTPIIAATLDLLELQKSSWELESLCNLLLSPFFGDADTELVLRAHLIQTLRKQGKFTISLSDLRYHCQKLSGTLAIPANETHLATRLVQLENYRRQSFGFHSAEYWCDFFQQHLQLLGWPGTRRLDSQEYQQLTLWNQVLDNFLQLDATGINFSYSNAIQQLRSIAGKTPFQAQTPNSPIQILGALEGAGLQFSHCWVMGLHHRQWPPVPAPNPLLPSNLQRTKKMPHASAERELEFARALTAHYQQCATQVIFSSAHSDDDSELSPSALIRHLPLTAPAQLIHTHTTASAENYSLLTHSKQWELVDCANAPLLDITKEPVRGGANLFKEQAACPFNAFARLRLGATRTEEPLAGFSPIERGNLLHDALATVWRDLKNQAALIALDETSLGNLINNAAQQTVNALKQKRGTSVGAYYAQLEQERLSELLAEWLAQEKTRPPFSVIAIEEEVQITFAGLPLKLRIDRIDELANGELLLIDYKTGQPKAASWQGERMDEPQLPLYAVTASSEIAAIAFAQINAKAMQWIGTGELHVAHDGIFPGKQSWHEQLQEWQHHLQQLAQDFIQGDARVDMKNPTTAQYAEDLLPLNRLLEADALAAFIQRQQGAV</sequence>
<dbReference type="Proteomes" id="UP000216101">
    <property type="component" value="Unassembled WGS sequence"/>
</dbReference>
<dbReference type="NCBIfam" id="TIGR03623">
    <property type="entry name" value="probable DNA repair protein"/>
    <property type="match status" value="1"/>
</dbReference>
<name>A0A266Q865_9GAMM</name>
<dbReference type="InterPro" id="IPR019925">
    <property type="entry name" value="DNA_repair_protein_predicted"/>
</dbReference>
<dbReference type="AlphaFoldDB" id="A0A266Q865"/>
<dbReference type="SUPFAM" id="SSF52540">
    <property type="entry name" value="P-loop containing nucleoside triphosphate hydrolases"/>
    <property type="match status" value="1"/>
</dbReference>